<evidence type="ECO:0000313" key="1">
    <source>
        <dbReference type="EMBL" id="CAD2219912.1"/>
    </source>
</evidence>
<dbReference type="AlphaFoldDB" id="A0A7G2CP04"/>
<accession>A0A7G2CP04</accession>
<keyword evidence="2" id="KW-1185">Reference proteome</keyword>
<dbReference type="VEuPathDB" id="TriTrypDB:ADEAN_000742500"/>
<name>A0A7G2CP04_9TRYP</name>
<dbReference type="PANTHER" id="PTHR30087:SF0">
    <property type="entry name" value="INNER MEMBRANE PROTEIN"/>
    <property type="match status" value="1"/>
</dbReference>
<dbReference type="OrthoDB" id="273561at2759"/>
<dbReference type="EMBL" id="LR877159">
    <property type="protein sequence ID" value="CAD2219912.1"/>
    <property type="molecule type" value="Genomic_DNA"/>
</dbReference>
<dbReference type="PANTHER" id="PTHR30087">
    <property type="entry name" value="INNER MEMBRANE PROTEIN"/>
    <property type="match status" value="1"/>
</dbReference>
<sequence>MRNFFFQRAYMRSRATPFLFISHPLRSCFSRVRFFSHTSVTCRPANPLTDPVVLDRLLWDYRHHPQEEEGGGVGPTSERVPTLLCSACLLDCNVAYHGRGGAHGRRKTAFGFVKSVLSQRLRCIRLIPLCPEVQLLQLPVPRDPIRLETIQQHNHNDIGVFVSNKDHRCLLTYDSGGSDLQDCFNGPIPSHPNIPPTSEEVSLEALLSSVDGVVLKSRSPSCGLGDARVYDGSGPPPIKRGHNEKDYCPYIANQNGFFAQLLKNEFARRNETGMSITSEKRLCFDYPTLHEGFPTNNNNNEVYTPIRLFLNSVVKHFEQRDKK</sequence>
<gene>
    <name evidence="1" type="ORF">ADEAN_000742500</name>
</gene>
<proteinExistence type="predicted"/>
<reference evidence="1 2" key="1">
    <citation type="submission" date="2020-08" db="EMBL/GenBank/DDBJ databases">
        <authorList>
            <person name="Newling K."/>
            <person name="Davey J."/>
            <person name="Forrester S."/>
        </authorList>
    </citation>
    <scope>NUCLEOTIDE SEQUENCE [LARGE SCALE GENOMIC DNA]</scope>
    <source>
        <strain evidence="2">Crithidia deanei Carvalho (ATCC PRA-265)</strain>
    </source>
</reference>
<protein>
    <submittedName>
        <fullName evidence="1">Uncharacterized protein</fullName>
    </submittedName>
</protein>
<evidence type="ECO:0000313" key="2">
    <source>
        <dbReference type="Proteomes" id="UP000515908"/>
    </source>
</evidence>
<organism evidence="1 2">
    <name type="scientific">Angomonas deanei</name>
    <dbReference type="NCBI Taxonomy" id="59799"/>
    <lineage>
        <taxon>Eukaryota</taxon>
        <taxon>Discoba</taxon>
        <taxon>Euglenozoa</taxon>
        <taxon>Kinetoplastea</taxon>
        <taxon>Metakinetoplastina</taxon>
        <taxon>Trypanosomatida</taxon>
        <taxon>Trypanosomatidae</taxon>
        <taxon>Strigomonadinae</taxon>
        <taxon>Angomonas</taxon>
    </lineage>
</organism>
<dbReference type="Proteomes" id="UP000515908">
    <property type="component" value="Chromosome 15"/>
</dbReference>